<organism evidence="1">
    <name type="scientific">uncultured Caudovirales phage</name>
    <dbReference type="NCBI Taxonomy" id="2100421"/>
    <lineage>
        <taxon>Viruses</taxon>
        <taxon>Duplodnaviria</taxon>
        <taxon>Heunggongvirae</taxon>
        <taxon>Uroviricota</taxon>
        <taxon>Caudoviricetes</taxon>
        <taxon>Peduoviridae</taxon>
        <taxon>Maltschvirus</taxon>
        <taxon>Maltschvirus maltsch</taxon>
    </lineage>
</organism>
<dbReference type="EMBL" id="LR797392">
    <property type="protein sequence ID" value="CAB4212962.1"/>
    <property type="molecule type" value="Genomic_DNA"/>
</dbReference>
<dbReference type="EMBL" id="LR796529">
    <property type="protein sequence ID" value="CAB4149808.1"/>
    <property type="molecule type" value="Genomic_DNA"/>
</dbReference>
<evidence type="ECO:0000313" key="1">
    <source>
        <dbReference type="EMBL" id="CAB4149808.1"/>
    </source>
</evidence>
<reference evidence="1" key="1">
    <citation type="submission" date="2020-04" db="EMBL/GenBank/DDBJ databases">
        <authorList>
            <person name="Chiriac C."/>
            <person name="Salcher M."/>
            <person name="Ghai R."/>
            <person name="Kavagutti S V."/>
        </authorList>
    </citation>
    <scope>NUCLEOTIDE SEQUENCE</scope>
</reference>
<sequence length="67" mass="6960">MSALQIAMLVLQELPALIAAGRDVAGIINRTNSVLTAAQLAGRDPNPAEWADLNFLICASVAEIDAA</sequence>
<dbReference type="EMBL" id="LR797038">
    <property type="protein sequence ID" value="CAB4183099.1"/>
    <property type="molecule type" value="Genomic_DNA"/>
</dbReference>
<accession>A0A6J5MSL5</accession>
<name>A0A6J5MSL5_9CAUD</name>
<proteinExistence type="predicted"/>
<evidence type="ECO:0000313" key="3">
    <source>
        <dbReference type="EMBL" id="CAB4212962.1"/>
    </source>
</evidence>
<gene>
    <name evidence="2" type="ORF">UFOVP1081_37</name>
    <name evidence="3" type="ORF">UFOVP1433_37</name>
    <name evidence="1" type="ORF">UFOVP553_37</name>
</gene>
<protein>
    <submittedName>
        <fullName evidence="1">Uncharacterized protein</fullName>
    </submittedName>
</protein>
<evidence type="ECO:0000313" key="2">
    <source>
        <dbReference type="EMBL" id="CAB4183099.1"/>
    </source>
</evidence>